<sequence>MRDIGAQIGRKAARQSAGQRNIWAVGTHGTRKAGLTEKENFRTKHSRHLGREDANRLNR</sequence>
<protein>
    <submittedName>
        <fullName evidence="2">Uncharacterized protein</fullName>
    </submittedName>
</protein>
<proteinExistence type="predicted"/>
<keyword evidence="3" id="KW-1185">Reference proteome</keyword>
<accession>A0AA38FK35</accession>
<evidence type="ECO:0000256" key="1">
    <source>
        <dbReference type="SAM" id="MobiDB-lite"/>
    </source>
</evidence>
<dbReference type="EMBL" id="JAHRHJ020000008">
    <property type="protein sequence ID" value="KAH9305582.1"/>
    <property type="molecule type" value="Genomic_DNA"/>
</dbReference>
<evidence type="ECO:0000313" key="3">
    <source>
        <dbReference type="Proteomes" id="UP000824469"/>
    </source>
</evidence>
<feature type="non-terminal residue" evidence="2">
    <location>
        <position position="59"/>
    </location>
</feature>
<feature type="region of interest" description="Disordered" evidence="1">
    <location>
        <begin position="1"/>
        <end position="59"/>
    </location>
</feature>
<dbReference type="Proteomes" id="UP000824469">
    <property type="component" value="Unassembled WGS sequence"/>
</dbReference>
<evidence type="ECO:0000313" key="2">
    <source>
        <dbReference type="EMBL" id="KAH9305582.1"/>
    </source>
</evidence>
<name>A0AA38FK35_TAXCH</name>
<reference evidence="2 3" key="1">
    <citation type="journal article" date="2021" name="Nat. Plants">
        <title>The Taxus genome provides insights into paclitaxel biosynthesis.</title>
        <authorList>
            <person name="Xiong X."/>
            <person name="Gou J."/>
            <person name="Liao Q."/>
            <person name="Li Y."/>
            <person name="Zhou Q."/>
            <person name="Bi G."/>
            <person name="Li C."/>
            <person name="Du R."/>
            <person name="Wang X."/>
            <person name="Sun T."/>
            <person name="Guo L."/>
            <person name="Liang H."/>
            <person name="Lu P."/>
            <person name="Wu Y."/>
            <person name="Zhang Z."/>
            <person name="Ro D.K."/>
            <person name="Shang Y."/>
            <person name="Huang S."/>
            <person name="Yan J."/>
        </authorList>
    </citation>
    <scope>NUCLEOTIDE SEQUENCE [LARGE SCALE GENOMIC DNA]</scope>
    <source>
        <strain evidence="2">Ta-2019</strain>
    </source>
</reference>
<organism evidence="2 3">
    <name type="scientific">Taxus chinensis</name>
    <name type="common">Chinese yew</name>
    <name type="synonym">Taxus wallichiana var. chinensis</name>
    <dbReference type="NCBI Taxonomy" id="29808"/>
    <lineage>
        <taxon>Eukaryota</taxon>
        <taxon>Viridiplantae</taxon>
        <taxon>Streptophyta</taxon>
        <taxon>Embryophyta</taxon>
        <taxon>Tracheophyta</taxon>
        <taxon>Spermatophyta</taxon>
        <taxon>Pinopsida</taxon>
        <taxon>Pinidae</taxon>
        <taxon>Conifers II</taxon>
        <taxon>Cupressales</taxon>
        <taxon>Taxaceae</taxon>
        <taxon>Taxus</taxon>
    </lineage>
</organism>
<dbReference type="AlphaFoldDB" id="A0AA38FK35"/>
<gene>
    <name evidence="2" type="ORF">KI387_009986</name>
</gene>
<feature type="compositionally biased region" description="Basic and acidic residues" evidence="1">
    <location>
        <begin position="49"/>
        <end position="59"/>
    </location>
</feature>
<comment type="caution">
    <text evidence="2">The sequence shown here is derived from an EMBL/GenBank/DDBJ whole genome shotgun (WGS) entry which is preliminary data.</text>
</comment>